<dbReference type="Pfam" id="PF00342">
    <property type="entry name" value="PGI"/>
    <property type="match status" value="1"/>
</dbReference>
<dbReference type="RefSeq" id="WP_111318664.1">
    <property type="nucleotide sequence ID" value="NZ_BIFX01000001.1"/>
</dbReference>
<dbReference type="Proteomes" id="UP000248806">
    <property type="component" value="Unassembled WGS sequence"/>
</dbReference>
<dbReference type="PRINTS" id="PR00662">
    <property type="entry name" value="G6PISOMERASE"/>
</dbReference>
<evidence type="ECO:0000313" key="5">
    <source>
        <dbReference type="EMBL" id="PZW36428.1"/>
    </source>
</evidence>
<name>A0A326UD79_THEHA</name>
<keyword evidence="6" id="KW-1185">Reference proteome</keyword>
<reference evidence="5 6" key="1">
    <citation type="submission" date="2018-06" db="EMBL/GenBank/DDBJ databases">
        <title>Genomic Encyclopedia of Archaeal and Bacterial Type Strains, Phase II (KMG-II): from individual species to whole genera.</title>
        <authorList>
            <person name="Goeker M."/>
        </authorList>
    </citation>
    <scope>NUCLEOTIDE SEQUENCE [LARGE SCALE GENOMIC DNA]</scope>
    <source>
        <strain evidence="5 6">ATCC BAA-1881</strain>
    </source>
</reference>
<dbReference type="AlphaFoldDB" id="A0A326UD79"/>
<dbReference type="OrthoDB" id="140919at2"/>
<comment type="catalytic activity">
    <reaction evidence="4">
        <text>alpha-D-glucose 6-phosphate = beta-D-fructose 6-phosphate</text>
        <dbReference type="Rhea" id="RHEA:11816"/>
        <dbReference type="ChEBI" id="CHEBI:57634"/>
        <dbReference type="ChEBI" id="CHEBI:58225"/>
        <dbReference type="EC" id="5.3.1.9"/>
    </reaction>
</comment>
<dbReference type="SUPFAM" id="SSF53697">
    <property type="entry name" value="SIS domain"/>
    <property type="match status" value="1"/>
</dbReference>
<dbReference type="PANTHER" id="PTHR11469">
    <property type="entry name" value="GLUCOSE-6-PHOSPHATE ISOMERASE"/>
    <property type="match status" value="1"/>
</dbReference>
<keyword evidence="3 4" id="KW-0413">Isomerase</keyword>
<evidence type="ECO:0000256" key="2">
    <source>
        <dbReference type="ARBA" id="ARBA00023152"/>
    </source>
</evidence>
<organism evidence="5 6">
    <name type="scientific">Thermosporothrix hazakensis</name>
    <dbReference type="NCBI Taxonomy" id="644383"/>
    <lineage>
        <taxon>Bacteria</taxon>
        <taxon>Bacillati</taxon>
        <taxon>Chloroflexota</taxon>
        <taxon>Ktedonobacteria</taxon>
        <taxon>Ktedonobacterales</taxon>
        <taxon>Thermosporotrichaceae</taxon>
        <taxon>Thermosporothrix</taxon>
    </lineage>
</organism>
<dbReference type="Gene3D" id="3.40.50.10490">
    <property type="entry name" value="Glucose-6-phosphate isomerase like protein, domain 1"/>
    <property type="match status" value="3"/>
</dbReference>
<comment type="similarity">
    <text evidence="4">Belongs to the GPI family.</text>
</comment>
<keyword evidence="2 4" id="KW-0324">Glycolysis</keyword>
<evidence type="ECO:0000313" key="6">
    <source>
        <dbReference type="Proteomes" id="UP000248806"/>
    </source>
</evidence>
<dbReference type="GO" id="GO:0048029">
    <property type="term" value="F:monosaccharide binding"/>
    <property type="evidence" value="ECO:0007669"/>
    <property type="project" value="TreeGrafter"/>
</dbReference>
<dbReference type="PANTHER" id="PTHR11469:SF1">
    <property type="entry name" value="GLUCOSE-6-PHOSPHATE ISOMERASE"/>
    <property type="match status" value="1"/>
</dbReference>
<dbReference type="EC" id="5.3.1.9" evidence="4"/>
<dbReference type="GO" id="GO:0005829">
    <property type="term" value="C:cytosol"/>
    <property type="evidence" value="ECO:0007669"/>
    <property type="project" value="TreeGrafter"/>
</dbReference>
<dbReference type="CDD" id="cd05015">
    <property type="entry name" value="SIS_PGI_1"/>
    <property type="match status" value="1"/>
</dbReference>
<proteinExistence type="inferred from homology"/>
<dbReference type="GO" id="GO:0006096">
    <property type="term" value="P:glycolytic process"/>
    <property type="evidence" value="ECO:0007669"/>
    <property type="project" value="UniProtKB-UniPathway"/>
</dbReference>
<gene>
    <name evidence="5" type="ORF">EI42_00602</name>
</gene>
<comment type="pathway">
    <text evidence="4">Carbohydrate degradation; glycolysis; D-glyceraldehyde 3-phosphate and glycerone phosphate from D-glucose: step 2/4.</text>
</comment>
<dbReference type="UniPathway" id="UPA00109">
    <property type="reaction ID" value="UER00181"/>
</dbReference>
<accession>A0A326UD79</accession>
<evidence type="ECO:0000256" key="1">
    <source>
        <dbReference type="ARBA" id="ARBA00022432"/>
    </source>
</evidence>
<evidence type="ECO:0000256" key="3">
    <source>
        <dbReference type="ARBA" id="ARBA00023235"/>
    </source>
</evidence>
<dbReference type="GO" id="GO:0004347">
    <property type="term" value="F:glucose-6-phosphate isomerase activity"/>
    <property type="evidence" value="ECO:0007669"/>
    <property type="project" value="UniProtKB-EC"/>
</dbReference>
<dbReference type="EMBL" id="QKUF01000001">
    <property type="protein sequence ID" value="PZW36428.1"/>
    <property type="molecule type" value="Genomic_DNA"/>
</dbReference>
<dbReference type="InterPro" id="IPR046348">
    <property type="entry name" value="SIS_dom_sf"/>
</dbReference>
<dbReference type="GO" id="GO:0006094">
    <property type="term" value="P:gluconeogenesis"/>
    <property type="evidence" value="ECO:0007669"/>
    <property type="project" value="UniProtKB-KW"/>
</dbReference>
<dbReference type="GO" id="GO:0097367">
    <property type="term" value="F:carbohydrate derivative binding"/>
    <property type="evidence" value="ECO:0007669"/>
    <property type="project" value="InterPro"/>
</dbReference>
<keyword evidence="1 4" id="KW-0312">Gluconeogenesis</keyword>
<protein>
    <recommendedName>
        <fullName evidence="4">Glucose-6-phosphate isomerase</fullName>
        <ecNumber evidence="4">5.3.1.9</ecNumber>
    </recommendedName>
</protein>
<dbReference type="InterPro" id="IPR001672">
    <property type="entry name" value="G6P_Isomerase"/>
</dbReference>
<dbReference type="PROSITE" id="PS51463">
    <property type="entry name" value="P_GLUCOSE_ISOMERASE_3"/>
    <property type="match status" value="1"/>
</dbReference>
<dbReference type="InterPro" id="IPR035476">
    <property type="entry name" value="SIS_PGI_1"/>
</dbReference>
<dbReference type="GO" id="GO:0051156">
    <property type="term" value="P:glucose 6-phosphate metabolic process"/>
    <property type="evidence" value="ECO:0007669"/>
    <property type="project" value="TreeGrafter"/>
</dbReference>
<comment type="caution">
    <text evidence="5">The sequence shown here is derived from an EMBL/GenBank/DDBJ whole genome shotgun (WGS) entry which is preliminary data.</text>
</comment>
<sequence length="569" mass="62911">MSTALQVGQFQAPADLQRSVAEGWRVLDEQQVAARISQIDASLWKSDPAIQEKIRNRLGWLTVVNTMREKYDEIATLVDAVRKDGYKSAILLGMGGSSLCPEVLRTTFGVVPGYLELYVLDTTDPDTVHTVEQKIDLRTSLFIVASKSGGTIETMSHYKYFFDRVSKEVGADEAGKHFIAITDPGTSLETLGREQNFRHVFLNPPDIGGRYSALSFFGLVPGALIGLNIPRLLEWGEKAMNASQKSSAQENPGLWLGGIMGALYKQQRDKVTFIISPELRSFGYWVEQLIAESTGKEGRGLLPVEGEQLGTPDVYGNDRIFAYLRVDGGDNSELDKGVQALVDAGQPVVRFEIGDLYQIGAEFFRWEYATVVSGFFLDINPLDEPNVQESKDNTKRILTQYQQEHRLPEPTPVVVTNEPAKIEIVGKENGGKDLAGYLHNFLAQVRPGDYIAIMAYVERTESTEAALQALRTHLRDTYKVATTVGYGPRFLHSTGQLHKGGANNGVFIQITGDVHQDASIPGEIYSFAVLKESQALGDLYSLDNHERRNIRIHVSGDLAKGLQVVDQAI</sequence>
<evidence type="ECO:0000256" key="4">
    <source>
        <dbReference type="RuleBase" id="RU000612"/>
    </source>
</evidence>